<name>A0A0V0T9C6_9BILA</name>
<accession>A0A0V0T9C6</accession>
<comment type="caution">
    <text evidence="2">The sequence shown here is derived from an EMBL/GenBank/DDBJ whole genome shotgun (WGS) entry which is preliminary data.</text>
</comment>
<evidence type="ECO:0000313" key="3">
    <source>
        <dbReference type="Proteomes" id="UP000055048"/>
    </source>
</evidence>
<proteinExistence type="predicted"/>
<feature type="transmembrane region" description="Helical" evidence="1">
    <location>
        <begin position="6"/>
        <end position="27"/>
    </location>
</feature>
<dbReference type="Proteomes" id="UP000055048">
    <property type="component" value="Unassembled WGS sequence"/>
</dbReference>
<keyword evidence="1" id="KW-0472">Membrane</keyword>
<keyword evidence="1" id="KW-0812">Transmembrane</keyword>
<protein>
    <submittedName>
        <fullName evidence="2">Uncharacterized protein</fullName>
    </submittedName>
</protein>
<evidence type="ECO:0000256" key="1">
    <source>
        <dbReference type="SAM" id="Phobius"/>
    </source>
</evidence>
<dbReference type="AlphaFoldDB" id="A0A0V0T9C6"/>
<reference evidence="2 3" key="1">
    <citation type="submission" date="2015-01" db="EMBL/GenBank/DDBJ databases">
        <title>Evolution of Trichinella species and genotypes.</title>
        <authorList>
            <person name="Korhonen P.K."/>
            <person name="Edoardo P."/>
            <person name="Giuseppe L.R."/>
            <person name="Gasser R.B."/>
        </authorList>
    </citation>
    <scope>NUCLEOTIDE SEQUENCE [LARGE SCALE GENOMIC DNA]</scope>
    <source>
        <strain evidence="2">ISS417</strain>
    </source>
</reference>
<gene>
    <name evidence="2" type="ORF">T05_3369</name>
</gene>
<keyword evidence="3" id="KW-1185">Reference proteome</keyword>
<dbReference type="EMBL" id="JYDJ01000432">
    <property type="protein sequence ID" value="KRX35520.1"/>
    <property type="molecule type" value="Genomic_DNA"/>
</dbReference>
<sequence>MEEFGAILVGAIYSFLSVSILKVVYFYHAECMNTVQKNPNRNSCFACQINYILASNYLKAIVIQWKNQQVMNCPQLQLSAKTRHGNC</sequence>
<keyword evidence="1" id="KW-1133">Transmembrane helix</keyword>
<evidence type="ECO:0000313" key="2">
    <source>
        <dbReference type="EMBL" id="KRX35520.1"/>
    </source>
</evidence>
<organism evidence="2 3">
    <name type="scientific">Trichinella murrelli</name>
    <dbReference type="NCBI Taxonomy" id="144512"/>
    <lineage>
        <taxon>Eukaryota</taxon>
        <taxon>Metazoa</taxon>
        <taxon>Ecdysozoa</taxon>
        <taxon>Nematoda</taxon>
        <taxon>Enoplea</taxon>
        <taxon>Dorylaimia</taxon>
        <taxon>Trichinellida</taxon>
        <taxon>Trichinellidae</taxon>
        <taxon>Trichinella</taxon>
    </lineage>
</organism>